<evidence type="ECO:0000313" key="2">
    <source>
        <dbReference type="EMBL" id="KNC77272.1"/>
    </source>
</evidence>
<reference evidence="2 3" key="1">
    <citation type="submission" date="2011-02" db="EMBL/GenBank/DDBJ databases">
        <title>The Genome Sequence of Sphaeroforma arctica JP610.</title>
        <authorList>
            <consortium name="The Broad Institute Genome Sequencing Platform"/>
            <person name="Russ C."/>
            <person name="Cuomo C."/>
            <person name="Young S.K."/>
            <person name="Zeng Q."/>
            <person name="Gargeya S."/>
            <person name="Alvarado L."/>
            <person name="Berlin A."/>
            <person name="Chapman S.B."/>
            <person name="Chen Z."/>
            <person name="Freedman E."/>
            <person name="Gellesch M."/>
            <person name="Goldberg J."/>
            <person name="Griggs A."/>
            <person name="Gujja S."/>
            <person name="Heilman E."/>
            <person name="Heiman D."/>
            <person name="Howarth C."/>
            <person name="Mehta T."/>
            <person name="Neiman D."/>
            <person name="Pearson M."/>
            <person name="Roberts A."/>
            <person name="Saif S."/>
            <person name="Shea T."/>
            <person name="Shenoy N."/>
            <person name="Sisk P."/>
            <person name="Stolte C."/>
            <person name="Sykes S."/>
            <person name="White J."/>
            <person name="Yandava C."/>
            <person name="Burger G."/>
            <person name="Gray M.W."/>
            <person name="Holland P.W.H."/>
            <person name="King N."/>
            <person name="Lang F.B.F."/>
            <person name="Roger A.J."/>
            <person name="Ruiz-Trillo I."/>
            <person name="Haas B."/>
            <person name="Nusbaum C."/>
            <person name="Birren B."/>
        </authorList>
    </citation>
    <scope>NUCLEOTIDE SEQUENCE [LARGE SCALE GENOMIC DNA]</scope>
    <source>
        <strain evidence="2 3">JP610</strain>
    </source>
</reference>
<evidence type="ECO:0000256" key="1">
    <source>
        <dbReference type="SAM" id="MobiDB-lite"/>
    </source>
</evidence>
<dbReference type="RefSeq" id="XP_014151174.1">
    <property type="nucleotide sequence ID" value="XM_014295699.1"/>
</dbReference>
<dbReference type="GeneID" id="25910766"/>
<accession>A0A0L0FKG6</accession>
<evidence type="ECO:0000313" key="3">
    <source>
        <dbReference type="Proteomes" id="UP000054560"/>
    </source>
</evidence>
<keyword evidence="3" id="KW-1185">Reference proteome</keyword>
<dbReference type="AlphaFoldDB" id="A0A0L0FKG6"/>
<proteinExistence type="predicted"/>
<sequence>TSIVYASNNLSLATMYPEAVTVDSKSSYSDFDPSQSSQSSQQNSCQGYDRRVSFSDVQETAFYNVYEPPHVVNLLHTLKMKKPKYKMKRRSSGSKVW</sequence>
<feature type="non-terminal residue" evidence="2">
    <location>
        <position position="1"/>
    </location>
</feature>
<feature type="compositionally biased region" description="Low complexity" evidence="1">
    <location>
        <begin position="25"/>
        <end position="46"/>
    </location>
</feature>
<organism evidence="2 3">
    <name type="scientific">Sphaeroforma arctica JP610</name>
    <dbReference type="NCBI Taxonomy" id="667725"/>
    <lineage>
        <taxon>Eukaryota</taxon>
        <taxon>Ichthyosporea</taxon>
        <taxon>Ichthyophonida</taxon>
        <taxon>Sphaeroforma</taxon>
    </lineage>
</organism>
<gene>
    <name evidence="2" type="ORF">SARC_10262</name>
</gene>
<name>A0A0L0FKG6_9EUKA</name>
<dbReference type="Proteomes" id="UP000054560">
    <property type="component" value="Unassembled WGS sequence"/>
</dbReference>
<dbReference type="EMBL" id="KQ242784">
    <property type="protein sequence ID" value="KNC77272.1"/>
    <property type="molecule type" value="Genomic_DNA"/>
</dbReference>
<feature type="region of interest" description="Disordered" evidence="1">
    <location>
        <begin position="25"/>
        <end position="47"/>
    </location>
</feature>
<protein>
    <submittedName>
        <fullName evidence="2">Uncharacterized protein</fullName>
    </submittedName>
</protein>